<dbReference type="InterPro" id="IPR011333">
    <property type="entry name" value="SKP1/BTB/POZ_sf"/>
</dbReference>
<evidence type="ECO:0000313" key="2">
    <source>
        <dbReference type="Proteomes" id="UP000326757"/>
    </source>
</evidence>
<dbReference type="Proteomes" id="UP000326757">
    <property type="component" value="Unassembled WGS sequence"/>
</dbReference>
<reference evidence="1 2" key="1">
    <citation type="submission" date="2019-06" db="EMBL/GenBank/DDBJ databases">
        <title>Genome Sequence of the Brown Rot Fungal Pathogen Monilinia laxa.</title>
        <authorList>
            <person name="De Miccolis Angelini R.M."/>
            <person name="Landi L."/>
            <person name="Abate D."/>
            <person name="Pollastro S."/>
            <person name="Romanazzi G."/>
            <person name="Faretra F."/>
        </authorList>
    </citation>
    <scope>NUCLEOTIDE SEQUENCE [LARGE SCALE GENOMIC DNA]</scope>
    <source>
        <strain evidence="1 2">Mlax316</strain>
    </source>
</reference>
<dbReference type="AlphaFoldDB" id="A0A5N6JXA9"/>
<dbReference type="OrthoDB" id="3477276at2759"/>
<keyword evidence="2" id="KW-1185">Reference proteome</keyword>
<proteinExistence type="predicted"/>
<comment type="caution">
    <text evidence="1">The sequence shown here is derived from an EMBL/GenBank/DDBJ whole genome shotgun (WGS) entry which is preliminary data.</text>
</comment>
<evidence type="ECO:0000313" key="1">
    <source>
        <dbReference type="EMBL" id="KAB8293789.1"/>
    </source>
</evidence>
<evidence type="ECO:0008006" key="3">
    <source>
        <dbReference type="Google" id="ProtNLM"/>
    </source>
</evidence>
<dbReference type="EMBL" id="VIGI01000011">
    <property type="protein sequence ID" value="KAB8293789.1"/>
    <property type="molecule type" value="Genomic_DNA"/>
</dbReference>
<sequence>MLKKEGSNVVHMRIGKSLQVFAIEKEVLYRHSSYLKELLHSGSEEFGPATIDLPKTGVKTFKLFRGWLYRRGLGRAEEEIAEWKAELVKNGKGTDETDEMPLIDLGEGNNNMETRVVDFDDKSNVALVKFCQPLMADLLILYLFADMARLPALKNDCIAKFYEFTKASEYIMTGWLQYIWEYTDRKSMMHKFLLDLLTWEMSPSVLETNSKDFPEDLRLKLLVSMGYVIQIARHGSSASELENSNPLKGLSKYYEKIEDVVMEDD</sequence>
<name>A0A5N6JXA9_MONLA</name>
<dbReference type="PANTHER" id="PTHR47843:SF2">
    <property type="entry name" value="BTB DOMAIN-CONTAINING PROTEIN"/>
    <property type="match status" value="1"/>
</dbReference>
<accession>A0A5N6JXA9</accession>
<dbReference type="Gene3D" id="3.30.710.10">
    <property type="entry name" value="Potassium Channel Kv1.1, Chain A"/>
    <property type="match status" value="1"/>
</dbReference>
<dbReference type="PANTHER" id="PTHR47843">
    <property type="entry name" value="BTB DOMAIN-CONTAINING PROTEIN-RELATED"/>
    <property type="match status" value="1"/>
</dbReference>
<protein>
    <recommendedName>
        <fullName evidence="3">BTB domain-containing protein</fullName>
    </recommendedName>
</protein>
<gene>
    <name evidence="1" type="ORF">EYC80_009274</name>
</gene>
<organism evidence="1 2">
    <name type="scientific">Monilinia laxa</name>
    <name type="common">Brown rot fungus</name>
    <name type="synonym">Sclerotinia laxa</name>
    <dbReference type="NCBI Taxonomy" id="61186"/>
    <lineage>
        <taxon>Eukaryota</taxon>
        <taxon>Fungi</taxon>
        <taxon>Dikarya</taxon>
        <taxon>Ascomycota</taxon>
        <taxon>Pezizomycotina</taxon>
        <taxon>Leotiomycetes</taxon>
        <taxon>Helotiales</taxon>
        <taxon>Sclerotiniaceae</taxon>
        <taxon>Monilinia</taxon>
    </lineage>
</organism>